<evidence type="ECO:0000256" key="13">
    <source>
        <dbReference type="ARBA" id="ARBA00026187"/>
    </source>
</evidence>
<evidence type="ECO:0000256" key="6">
    <source>
        <dbReference type="ARBA" id="ARBA00022554"/>
    </source>
</evidence>
<evidence type="ECO:0000256" key="10">
    <source>
        <dbReference type="ARBA" id="ARBA00023157"/>
    </source>
</evidence>
<comment type="similarity">
    <text evidence="4 15">Belongs to the peptidase M14 family.</text>
</comment>
<comment type="cofactor">
    <cofactor evidence="1">
        <name>Zn(2+)</name>
        <dbReference type="ChEBI" id="CHEBI:29105"/>
    </cofactor>
</comment>
<comment type="subcellular location">
    <subcellularLocation>
        <location evidence="3">Secreted</location>
    </subcellularLocation>
    <subcellularLocation>
        <location evidence="2">Vacuole</location>
    </subcellularLocation>
</comment>
<dbReference type="PANTHER" id="PTHR11705:SF147">
    <property type="entry name" value="INACTIVE METALLOCARBOXYPEPTIDASE ECM14"/>
    <property type="match status" value="1"/>
</dbReference>
<evidence type="ECO:0000259" key="17">
    <source>
        <dbReference type="PROSITE" id="PS52035"/>
    </source>
</evidence>
<comment type="function">
    <text evidence="12">Inactive carboxypeptidase that may play a role in cell wall organization and biogenesis.</text>
</comment>
<evidence type="ECO:0000256" key="3">
    <source>
        <dbReference type="ARBA" id="ARBA00004613"/>
    </source>
</evidence>
<dbReference type="OrthoDB" id="3626597at2759"/>
<feature type="signal peptide" evidence="16">
    <location>
        <begin position="1"/>
        <end position="20"/>
    </location>
</feature>
<keyword evidence="11" id="KW-0961">Cell wall biogenesis/degradation</keyword>
<gene>
    <name evidence="18" type="ORF">K402DRAFT_323457</name>
</gene>
<evidence type="ECO:0000313" key="19">
    <source>
        <dbReference type="Proteomes" id="UP000800041"/>
    </source>
</evidence>
<evidence type="ECO:0000256" key="4">
    <source>
        <dbReference type="ARBA" id="ARBA00005988"/>
    </source>
</evidence>
<dbReference type="Gene3D" id="3.40.630.10">
    <property type="entry name" value="Zn peptidases"/>
    <property type="match status" value="1"/>
</dbReference>
<evidence type="ECO:0000256" key="16">
    <source>
        <dbReference type="SAM" id="SignalP"/>
    </source>
</evidence>
<keyword evidence="6" id="KW-0926">Vacuole</keyword>
<accession>A0A6G1HCS9</accession>
<dbReference type="EMBL" id="ML977140">
    <property type="protein sequence ID" value="KAF1991021.1"/>
    <property type="molecule type" value="Genomic_DNA"/>
</dbReference>
<dbReference type="GO" id="GO:0004181">
    <property type="term" value="F:metallocarboxypeptidase activity"/>
    <property type="evidence" value="ECO:0007669"/>
    <property type="project" value="InterPro"/>
</dbReference>
<dbReference type="PRINTS" id="PR00765">
    <property type="entry name" value="CRBOXYPTASEA"/>
</dbReference>
<dbReference type="AlphaFoldDB" id="A0A6G1HCS9"/>
<feature type="domain" description="Peptidase M14" evidence="17">
    <location>
        <begin position="196"/>
        <end position="520"/>
    </location>
</feature>
<dbReference type="GO" id="GO:0008270">
    <property type="term" value="F:zinc ion binding"/>
    <property type="evidence" value="ECO:0007669"/>
    <property type="project" value="InterPro"/>
</dbReference>
<sequence length="580" mass="65011">MRHIRTALLGAVLCCRSVFAQPHLSRSDCDEPQPAWRRISNSIFGKILDLPKPLPASDVTAANSARNHGAVTSKVTARYGGDLVLRFNITNGQEASSLAEAADILFLDLWDYTENWVDIRLSKDVVPSLLGLLPNSLQRAHVPLLQEQALARAIAESYPTPPSSDPSLLPNAVRASFNPSLRSAPGAARTNLFFSEYQPYSVIVPWMRLMASMFTTHTRLVNIGISHEGRDIPALRVGVHPTNDNAPSGPRRTILITGGAHAREWISTSTVLYVAYQMITSYGKSALTNELLESFDWVFVPTMNPDGYVYTWESDRLWRKNRQPTSVRFCKGLDLDRSWNFQWDGNTTRENPCSESFAGEEPFQGVESKRFADWARNETENNGVVFTAFLDLHSYSQQVLYPYSYTCESAPPTLENLEELALGLAKAMRLSHGGRYQYKATAACEGNVMAGAKGQKEFLPRMETGGGSALDWFYNELKVSYAYQLKLRDTGSYGFLLPKENIIPTGKEVLDAMYYLGRYLSGKVGLAEENDGHGQESRLPKLFSEEQDAQHPFMDTDEQSIEHETKEFAGPIHLDFRRRR</sequence>
<dbReference type="GO" id="GO:0005576">
    <property type="term" value="C:extracellular region"/>
    <property type="evidence" value="ECO:0007669"/>
    <property type="project" value="UniProtKB-SubCell"/>
</dbReference>
<dbReference type="SMART" id="SM00631">
    <property type="entry name" value="Zn_pept"/>
    <property type="match status" value="1"/>
</dbReference>
<evidence type="ECO:0000256" key="7">
    <source>
        <dbReference type="ARBA" id="ARBA00022723"/>
    </source>
</evidence>
<reference evidence="18" key="1">
    <citation type="journal article" date="2020" name="Stud. Mycol.">
        <title>101 Dothideomycetes genomes: a test case for predicting lifestyles and emergence of pathogens.</title>
        <authorList>
            <person name="Haridas S."/>
            <person name="Albert R."/>
            <person name="Binder M."/>
            <person name="Bloem J."/>
            <person name="Labutti K."/>
            <person name="Salamov A."/>
            <person name="Andreopoulos B."/>
            <person name="Baker S."/>
            <person name="Barry K."/>
            <person name="Bills G."/>
            <person name="Bluhm B."/>
            <person name="Cannon C."/>
            <person name="Castanera R."/>
            <person name="Culley D."/>
            <person name="Daum C."/>
            <person name="Ezra D."/>
            <person name="Gonzalez J."/>
            <person name="Henrissat B."/>
            <person name="Kuo A."/>
            <person name="Liang C."/>
            <person name="Lipzen A."/>
            <person name="Lutzoni F."/>
            <person name="Magnuson J."/>
            <person name="Mondo S."/>
            <person name="Nolan M."/>
            <person name="Ohm R."/>
            <person name="Pangilinan J."/>
            <person name="Park H.-J."/>
            <person name="Ramirez L."/>
            <person name="Alfaro M."/>
            <person name="Sun H."/>
            <person name="Tritt A."/>
            <person name="Yoshinaga Y."/>
            <person name="Zwiers L.-H."/>
            <person name="Turgeon B."/>
            <person name="Goodwin S."/>
            <person name="Spatafora J."/>
            <person name="Crous P."/>
            <person name="Grigoriev I."/>
        </authorList>
    </citation>
    <scope>NUCLEOTIDE SEQUENCE</scope>
    <source>
        <strain evidence="18">CBS 113979</strain>
    </source>
</reference>
<dbReference type="GO" id="GO:0006508">
    <property type="term" value="P:proteolysis"/>
    <property type="evidence" value="ECO:0007669"/>
    <property type="project" value="InterPro"/>
</dbReference>
<evidence type="ECO:0000256" key="14">
    <source>
        <dbReference type="ARBA" id="ARBA00026213"/>
    </source>
</evidence>
<comment type="caution">
    <text evidence="15">Lacks conserved residue(s) required for the propagation of feature annotation.</text>
</comment>
<dbReference type="GO" id="GO:0071555">
    <property type="term" value="P:cell wall organization"/>
    <property type="evidence" value="ECO:0007669"/>
    <property type="project" value="UniProtKB-KW"/>
</dbReference>
<keyword evidence="5" id="KW-0964">Secreted</keyword>
<keyword evidence="19" id="KW-1185">Reference proteome</keyword>
<keyword evidence="9" id="KW-0862">Zinc</keyword>
<name>A0A6G1HCS9_9PEZI</name>
<protein>
    <recommendedName>
        <fullName evidence="13">Inactive metallocarboxypeptidase ECM14</fullName>
    </recommendedName>
    <alternativeName>
        <fullName evidence="14">Inactive metallocarboxypeptidase ecm14</fullName>
    </alternativeName>
</protein>
<keyword evidence="10" id="KW-1015">Disulfide bond</keyword>
<evidence type="ECO:0000256" key="8">
    <source>
        <dbReference type="ARBA" id="ARBA00022729"/>
    </source>
</evidence>
<evidence type="ECO:0000256" key="11">
    <source>
        <dbReference type="ARBA" id="ARBA00023316"/>
    </source>
</evidence>
<dbReference type="CDD" id="cd03860">
    <property type="entry name" value="M14_CP_A-B_like"/>
    <property type="match status" value="1"/>
</dbReference>
<dbReference type="InterPro" id="IPR000834">
    <property type="entry name" value="Peptidase_M14"/>
</dbReference>
<evidence type="ECO:0000256" key="1">
    <source>
        <dbReference type="ARBA" id="ARBA00001947"/>
    </source>
</evidence>
<organism evidence="18 19">
    <name type="scientific">Aulographum hederae CBS 113979</name>
    <dbReference type="NCBI Taxonomy" id="1176131"/>
    <lineage>
        <taxon>Eukaryota</taxon>
        <taxon>Fungi</taxon>
        <taxon>Dikarya</taxon>
        <taxon>Ascomycota</taxon>
        <taxon>Pezizomycotina</taxon>
        <taxon>Dothideomycetes</taxon>
        <taxon>Pleosporomycetidae</taxon>
        <taxon>Aulographales</taxon>
        <taxon>Aulographaceae</taxon>
    </lineage>
</organism>
<evidence type="ECO:0000256" key="9">
    <source>
        <dbReference type="ARBA" id="ARBA00022833"/>
    </source>
</evidence>
<feature type="chain" id="PRO_5026063431" description="Inactive metallocarboxypeptidase ECM14" evidence="16">
    <location>
        <begin position="21"/>
        <end position="580"/>
    </location>
</feature>
<dbReference type="PROSITE" id="PS52035">
    <property type="entry name" value="PEPTIDASE_M14"/>
    <property type="match status" value="1"/>
</dbReference>
<evidence type="ECO:0000256" key="12">
    <source>
        <dbReference type="ARBA" id="ARBA00025210"/>
    </source>
</evidence>
<dbReference type="PANTHER" id="PTHR11705">
    <property type="entry name" value="PROTEASE FAMILY M14 CARBOXYPEPTIDASE A,B"/>
    <property type="match status" value="1"/>
</dbReference>
<dbReference type="FunFam" id="3.40.630.10:FF:000060">
    <property type="entry name" value="Putative metallocarboxypeptidase ecm14"/>
    <property type="match status" value="1"/>
</dbReference>
<evidence type="ECO:0000313" key="18">
    <source>
        <dbReference type="EMBL" id="KAF1991021.1"/>
    </source>
</evidence>
<evidence type="ECO:0000256" key="15">
    <source>
        <dbReference type="PROSITE-ProRule" id="PRU01379"/>
    </source>
</evidence>
<evidence type="ECO:0000256" key="2">
    <source>
        <dbReference type="ARBA" id="ARBA00004116"/>
    </source>
</evidence>
<proteinExistence type="inferred from homology"/>
<dbReference type="Proteomes" id="UP000800041">
    <property type="component" value="Unassembled WGS sequence"/>
</dbReference>
<dbReference type="GO" id="GO:0005773">
    <property type="term" value="C:vacuole"/>
    <property type="evidence" value="ECO:0007669"/>
    <property type="project" value="UniProtKB-SubCell"/>
</dbReference>
<dbReference type="Pfam" id="PF00246">
    <property type="entry name" value="Peptidase_M14"/>
    <property type="match status" value="1"/>
</dbReference>
<keyword evidence="7" id="KW-0479">Metal-binding</keyword>
<evidence type="ECO:0000256" key="5">
    <source>
        <dbReference type="ARBA" id="ARBA00022525"/>
    </source>
</evidence>
<keyword evidence="8 16" id="KW-0732">Signal</keyword>
<dbReference type="SUPFAM" id="SSF53187">
    <property type="entry name" value="Zn-dependent exopeptidases"/>
    <property type="match status" value="1"/>
</dbReference>